<reference evidence="3" key="1">
    <citation type="submission" date="2007-11" db="EMBL/GenBank/DDBJ databases">
        <title>Complete genome sequence of Clostridium phytofermentans ISDg.</title>
        <authorList>
            <person name="Leschine S.B."/>
            <person name="Warnick T.A."/>
            <person name="Blanchard J.L."/>
            <person name="Schnell D.J."/>
            <person name="Petit E.L."/>
            <person name="LaTouf W.G."/>
            <person name="Copeland A."/>
            <person name="Lucas S."/>
            <person name="Lapidus A."/>
            <person name="Barry K."/>
            <person name="Glavina del Rio T."/>
            <person name="Dalin E."/>
            <person name="Tice H."/>
            <person name="Pitluck S."/>
            <person name="Kiss H."/>
            <person name="Brettin T."/>
            <person name="Bruce D."/>
            <person name="Detter J.C."/>
            <person name="Han C."/>
            <person name="Kuske C."/>
            <person name="Schmutz J."/>
            <person name="Larimer F."/>
            <person name="Land M."/>
            <person name="Hauser L."/>
            <person name="Kyrpides N."/>
            <person name="Kim E.A."/>
            <person name="Richardson P."/>
        </authorList>
    </citation>
    <scope>NUCLEOTIDE SEQUENCE [LARGE SCALE GENOMIC DNA]</scope>
    <source>
        <strain evidence="3">ATCC 700394 / DSM 18823 / ISDg</strain>
    </source>
</reference>
<dbReference type="EMBL" id="CP000885">
    <property type="protein sequence ID" value="ABX42865.1"/>
    <property type="molecule type" value="Genomic_DNA"/>
</dbReference>
<evidence type="ECO:0000313" key="2">
    <source>
        <dbReference type="EMBL" id="ABX42865.1"/>
    </source>
</evidence>
<dbReference type="RefSeq" id="WP_012200518.1">
    <property type="nucleotide sequence ID" value="NC_010001.1"/>
</dbReference>
<accession>A9KMB1</accession>
<proteinExistence type="predicted"/>
<keyword evidence="1" id="KW-0732">Signal</keyword>
<evidence type="ECO:0000313" key="3">
    <source>
        <dbReference type="Proteomes" id="UP000000370"/>
    </source>
</evidence>
<dbReference type="PROSITE" id="PS51257">
    <property type="entry name" value="PROKAR_LIPOPROTEIN"/>
    <property type="match status" value="1"/>
</dbReference>
<dbReference type="AlphaFoldDB" id="A9KMB1"/>
<gene>
    <name evidence="2" type="ordered locus">Cphy_2504</name>
</gene>
<dbReference type="KEGG" id="cpy:Cphy_2504"/>
<evidence type="ECO:0008006" key="4">
    <source>
        <dbReference type="Google" id="ProtNLM"/>
    </source>
</evidence>
<name>A9KMB1_LACP7</name>
<feature type="chain" id="PRO_5038638300" description="Lipoprotein" evidence="1">
    <location>
        <begin position="19"/>
        <end position="188"/>
    </location>
</feature>
<protein>
    <recommendedName>
        <fullName evidence="4">Lipoprotein</fullName>
    </recommendedName>
</protein>
<feature type="signal peptide" evidence="1">
    <location>
        <begin position="1"/>
        <end position="18"/>
    </location>
</feature>
<evidence type="ECO:0000256" key="1">
    <source>
        <dbReference type="SAM" id="SignalP"/>
    </source>
</evidence>
<dbReference type="Proteomes" id="UP000000370">
    <property type="component" value="Chromosome"/>
</dbReference>
<dbReference type="HOGENOM" id="CLU_1438807_0_0_9"/>
<sequence length="188" mass="21017" precursor="true">MKKIYVMLLGICMIIVLCSCSKQSTNQVEESTDFATPKKDKDQIIYEEALDYAYDGNFASAVSKLNEFVEPYEDSEELIELFGKDISSTFIGTWHCSRANSCNDMDITLTIYPIYRHGEMQLYFERDMKSEAGKTSTGSSNITGTIGIPSSSLATVPNLNSAKWTVDGSILTELFSGDNNKQNTYTKR</sequence>
<organism evidence="2 3">
    <name type="scientific">Lachnoclostridium phytofermentans (strain ATCC 700394 / DSM 18823 / ISDg)</name>
    <name type="common">Clostridium phytofermentans</name>
    <dbReference type="NCBI Taxonomy" id="357809"/>
    <lineage>
        <taxon>Bacteria</taxon>
        <taxon>Bacillati</taxon>
        <taxon>Bacillota</taxon>
        <taxon>Clostridia</taxon>
        <taxon>Lachnospirales</taxon>
        <taxon>Lachnospiraceae</taxon>
    </lineage>
</organism>
<keyword evidence="3" id="KW-1185">Reference proteome</keyword>